<evidence type="ECO:0000256" key="6">
    <source>
        <dbReference type="ARBA" id="ARBA00022989"/>
    </source>
</evidence>
<evidence type="ECO:0000313" key="12">
    <source>
        <dbReference type="Proteomes" id="UP000183120"/>
    </source>
</evidence>
<keyword evidence="3" id="KW-0328">Glycosyltransferase</keyword>
<dbReference type="Gene3D" id="3.90.550.10">
    <property type="entry name" value="Spore Coat Polysaccharide Biosynthesis Protein SpsA, Chain A"/>
    <property type="match status" value="1"/>
</dbReference>
<proteinExistence type="inferred from homology"/>
<evidence type="ECO:0000256" key="7">
    <source>
        <dbReference type="ARBA" id="ARBA00023136"/>
    </source>
</evidence>
<evidence type="ECO:0000256" key="8">
    <source>
        <dbReference type="SAM" id="Phobius"/>
    </source>
</evidence>
<evidence type="ECO:0008006" key="13">
    <source>
        <dbReference type="Google" id="ProtNLM"/>
    </source>
</evidence>
<feature type="transmembrane region" description="Helical" evidence="8">
    <location>
        <begin position="281"/>
        <end position="300"/>
    </location>
</feature>
<feature type="domain" description="GtrA/DPMS transmembrane" evidence="10">
    <location>
        <begin position="252"/>
        <end position="371"/>
    </location>
</feature>
<dbReference type="EMBL" id="MNUY01000046">
    <property type="protein sequence ID" value="OIO13940.1"/>
    <property type="molecule type" value="Genomic_DNA"/>
</dbReference>
<dbReference type="STRING" id="1805209.AUJ73_02920"/>
<dbReference type="Pfam" id="PF00535">
    <property type="entry name" value="Glycos_transf_2"/>
    <property type="match status" value="1"/>
</dbReference>
<organism evidence="11 12">
    <name type="scientific">Candidatus Gottesmanbacteria bacterium CG1_02_37_22</name>
    <dbReference type="NCBI Taxonomy" id="1805209"/>
    <lineage>
        <taxon>Bacteria</taxon>
        <taxon>Candidatus Gottesmaniibacteriota</taxon>
    </lineage>
</organism>
<name>A0A1J4TP52_9BACT</name>
<dbReference type="GO" id="GO:0004582">
    <property type="term" value="F:dolichyl-phosphate beta-D-mannosyltransferase activity"/>
    <property type="evidence" value="ECO:0007669"/>
    <property type="project" value="InterPro"/>
</dbReference>
<dbReference type="PANTHER" id="PTHR43398:SF1">
    <property type="entry name" value="DOLICHOL-PHOSPHATE MANNOSYLTRANSFERASE SUBUNIT 1"/>
    <property type="match status" value="1"/>
</dbReference>
<dbReference type="PANTHER" id="PTHR43398">
    <property type="entry name" value="DOLICHOL-PHOSPHATE MANNOSYLTRANSFERASE SUBUNIT 1"/>
    <property type="match status" value="1"/>
</dbReference>
<evidence type="ECO:0000256" key="4">
    <source>
        <dbReference type="ARBA" id="ARBA00022679"/>
    </source>
</evidence>
<comment type="caution">
    <text evidence="11">The sequence shown here is derived from an EMBL/GenBank/DDBJ whole genome shotgun (WGS) entry which is preliminary data.</text>
</comment>
<comment type="similarity">
    <text evidence="2">Belongs to the glycosyltransferase 2 family.</text>
</comment>
<keyword evidence="4" id="KW-0808">Transferase</keyword>
<keyword evidence="7 8" id="KW-0472">Membrane</keyword>
<feature type="transmembrane region" description="Helical" evidence="8">
    <location>
        <begin position="312"/>
        <end position="330"/>
    </location>
</feature>
<feature type="transmembrane region" description="Helical" evidence="8">
    <location>
        <begin position="253"/>
        <end position="275"/>
    </location>
</feature>
<reference evidence="11 12" key="1">
    <citation type="journal article" date="2016" name="Environ. Microbiol.">
        <title>Genomic resolution of a cold subsurface aquifer community provides metabolic insights for novel microbes adapted to high CO concentrations.</title>
        <authorList>
            <person name="Probst A.J."/>
            <person name="Castelle C.J."/>
            <person name="Singh A."/>
            <person name="Brown C.T."/>
            <person name="Anantharaman K."/>
            <person name="Sharon I."/>
            <person name="Hug L.A."/>
            <person name="Burstein D."/>
            <person name="Emerson J.B."/>
            <person name="Thomas B.C."/>
            <person name="Banfield J.F."/>
        </authorList>
    </citation>
    <scope>NUCLEOTIDE SEQUENCE [LARGE SCALE GENOMIC DNA]</scope>
    <source>
        <strain evidence="11">CG1_02_37_22</strain>
    </source>
</reference>
<feature type="transmembrane region" description="Helical" evidence="8">
    <location>
        <begin position="345"/>
        <end position="366"/>
    </location>
</feature>
<evidence type="ECO:0000313" key="11">
    <source>
        <dbReference type="EMBL" id="OIO13940.1"/>
    </source>
</evidence>
<dbReference type="InterPro" id="IPR001173">
    <property type="entry name" value="Glyco_trans_2-like"/>
</dbReference>
<dbReference type="GO" id="GO:0016020">
    <property type="term" value="C:membrane"/>
    <property type="evidence" value="ECO:0007669"/>
    <property type="project" value="UniProtKB-SubCell"/>
</dbReference>
<accession>A0A1J4TP52</accession>
<evidence type="ECO:0000259" key="10">
    <source>
        <dbReference type="Pfam" id="PF04138"/>
    </source>
</evidence>
<keyword evidence="6 8" id="KW-1133">Transmembrane helix</keyword>
<evidence type="ECO:0000256" key="1">
    <source>
        <dbReference type="ARBA" id="ARBA00004141"/>
    </source>
</evidence>
<evidence type="ECO:0000256" key="3">
    <source>
        <dbReference type="ARBA" id="ARBA00022676"/>
    </source>
</evidence>
<evidence type="ECO:0000259" key="9">
    <source>
        <dbReference type="Pfam" id="PF00535"/>
    </source>
</evidence>
<comment type="subcellular location">
    <subcellularLocation>
        <location evidence="1">Membrane</location>
        <topology evidence="1">Multi-pass membrane protein</topology>
    </subcellularLocation>
</comment>
<dbReference type="SUPFAM" id="SSF53448">
    <property type="entry name" value="Nucleotide-diphospho-sugar transferases"/>
    <property type="match status" value="1"/>
</dbReference>
<dbReference type="InterPro" id="IPR029044">
    <property type="entry name" value="Nucleotide-diphossugar_trans"/>
</dbReference>
<feature type="domain" description="Glycosyltransferase 2-like" evidence="9">
    <location>
        <begin position="6"/>
        <end position="138"/>
    </location>
</feature>
<dbReference type="Proteomes" id="UP000183120">
    <property type="component" value="Unassembled WGS sequence"/>
</dbReference>
<dbReference type="GO" id="GO:0000271">
    <property type="term" value="P:polysaccharide biosynthetic process"/>
    <property type="evidence" value="ECO:0007669"/>
    <property type="project" value="InterPro"/>
</dbReference>
<keyword evidence="5 8" id="KW-0812">Transmembrane</keyword>
<dbReference type="InterPro" id="IPR007267">
    <property type="entry name" value="GtrA_DPMS_TM"/>
</dbReference>
<evidence type="ECO:0000256" key="5">
    <source>
        <dbReference type="ARBA" id="ARBA00022692"/>
    </source>
</evidence>
<sequence length="375" mass="43211">MKIVHIIPTYNEKENIGQMIEAIEKIGKHFPKWRNEILVVDDESPDGTSGIVKKYKQKYHNLHLLTKKKEGLGKALIKGYQHAITNLKGDVVIPNDADFQWNPDDYPKLAKKIEEGFDVVVASRHLPGSKIIGWNWFRKLNHNISNSILAWWVAGVHEVKDHAGNFKAIKISGFLDKVPLGKMQNAGFSFQLHILYELSKTGAKFAEVPVTFQERKLGKSKIGFNRYYIRDIFEYIKSSILIRIDRNANLFKYILVGGVGFVIQTIIAKIGITFLMTPDNAVAIGAESAIISNFFFNNIWTFSHKRITGIKLIKKFFEFNLVSFGSIIIQKEFVRIGSIYFGSEYWFVLMIISIVFLVIPYSYFMYNRFIWKTHK</sequence>
<dbReference type="AlphaFoldDB" id="A0A1J4TP52"/>
<dbReference type="Pfam" id="PF04138">
    <property type="entry name" value="GtrA_DPMS_TM"/>
    <property type="match status" value="1"/>
</dbReference>
<evidence type="ECO:0000256" key="2">
    <source>
        <dbReference type="ARBA" id="ARBA00006739"/>
    </source>
</evidence>
<protein>
    <recommendedName>
        <fullName evidence="13">Glycosyltransferase 2-like domain-containing protein</fullName>
    </recommendedName>
</protein>
<dbReference type="InterPro" id="IPR039528">
    <property type="entry name" value="DPM1-like"/>
</dbReference>
<gene>
    <name evidence="11" type="ORF">AUJ73_02920</name>
</gene>